<evidence type="ECO:0000313" key="3">
    <source>
        <dbReference type="Proteomes" id="UP001232445"/>
    </source>
</evidence>
<name>A0ABU0CU04_9BACI</name>
<protein>
    <submittedName>
        <fullName evidence="2">Uma2 family endonuclease</fullName>
    </submittedName>
</protein>
<dbReference type="InterPro" id="IPR008538">
    <property type="entry name" value="Uma2"/>
</dbReference>
<organism evidence="2 3">
    <name type="scientific">Caldalkalibacillus uzonensis</name>
    <dbReference type="NCBI Taxonomy" id="353224"/>
    <lineage>
        <taxon>Bacteria</taxon>
        <taxon>Bacillati</taxon>
        <taxon>Bacillota</taxon>
        <taxon>Bacilli</taxon>
        <taxon>Bacillales</taxon>
        <taxon>Bacillaceae</taxon>
        <taxon>Caldalkalibacillus</taxon>
    </lineage>
</organism>
<feature type="domain" description="Putative restriction endonuclease" evidence="1">
    <location>
        <begin position="3"/>
        <end position="98"/>
    </location>
</feature>
<dbReference type="InterPro" id="IPR011335">
    <property type="entry name" value="Restrct_endonuc-II-like"/>
</dbReference>
<dbReference type="EMBL" id="JAUSUQ010000010">
    <property type="protein sequence ID" value="MDQ0339906.1"/>
    <property type="molecule type" value="Genomic_DNA"/>
</dbReference>
<dbReference type="CDD" id="cd06260">
    <property type="entry name" value="DUF820-like"/>
    <property type="match status" value="1"/>
</dbReference>
<keyword evidence="2" id="KW-0540">Nuclease</keyword>
<evidence type="ECO:0000313" key="2">
    <source>
        <dbReference type="EMBL" id="MDQ0339906.1"/>
    </source>
</evidence>
<gene>
    <name evidence="2" type="ORF">J2S00_002701</name>
</gene>
<sequence>MALSATLYQALRKHPCRVYTVPLDVRLANNQDEKDAHITNVVQPDIVVVYGPAKLDDRGVKGAPDLIIEVTSPSTAANDYIRKRKLYEQHGVKEYWVV</sequence>
<dbReference type="GO" id="GO:0004519">
    <property type="term" value="F:endonuclease activity"/>
    <property type="evidence" value="ECO:0007669"/>
    <property type="project" value="UniProtKB-KW"/>
</dbReference>
<dbReference type="Gene3D" id="3.90.1570.10">
    <property type="entry name" value="tt1808, chain A"/>
    <property type="match status" value="1"/>
</dbReference>
<proteinExistence type="predicted"/>
<keyword evidence="3" id="KW-1185">Reference proteome</keyword>
<dbReference type="PANTHER" id="PTHR36558:SF1">
    <property type="entry name" value="RESTRICTION ENDONUCLEASE DOMAIN-CONTAINING PROTEIN-RELATED"/>
    <property type="match status" value="1"/>
</dbReference>
<evidence type="ECO:0000259" key="1">
    <source>
        <dbReference type="Pfam" id="PF05685"/>
    </source>
</evidence>
<keyword evidence="2" id="KW-0255">Endonuclease</keyword>
<accession>A0ABU0CU04</accession>
<comment type="caution">
    <text evidence="2">The sequence shown here is derived from an EMBL/GenBank/DDBJ whole genome shotgun (WGS) entry which is preliminary data.</text>
</comment>
<dbReference type="SUPFAM" id="SSF52980">
    <property type="entry name" value="Restriction endonuclease-like"/>
    <property type="match status" value="1"/>
</dbReference>
<dbReference type="Pfam" id="PF05685">
    <property type="entry name" value="Uma2"/>
    <property type="match status" value="1"/>
</dbReference>
<keyword evidence="2" id="KW-0378">Hydrolase</keyword>
<dbReference type="Proteomes" id="UP001232445">
    <property type="component" value="Unassembled WGS sequence"/>
</dbReference>
<reference evidence="2 3" key="1">
    <citation type="submission" date="2023-07" db="EMBL/GenBank/DDBJ databases">
        <title>Genomic Encyclopedia of Type Strains, Phase IV (KMG-IV): sequencing the most valuable type-strain genomes for metagenomic binning, comparative biology and taxonomic classification.</title>
        <authorList>
            <person name="Goeker M."/>
        </authorList>
    </citation>
    <scope>NUCLEOTIDE SEQUENCE [LARGE SCALE GENOMIC DNA]</scope>
    <source>
        <strain evidence="2 3">DSM 17740</strain>
    </source>
</reference>
<dbReference type="PANTHER" id="PTHR36558">
    <property type="entry name" value="GLR1098 PROTEIN"/>
    <property type="match status" value="1"/>
</dbReference>
<dbReference type="InterPro" id="IPR012296">
    <property type="entry name" value="Nuclease_put_TT1808"/>
</dbReference>